<name>A0AAV5PEV2_LACDE</name>
<evidence type="ECO:0000313" key="2">
    <source>
        <dbReference type="Proteomes" id="UP001165243"/>
    </source>
</evidence>
<accession>A0AAV5PEV2</accession>
<protein>
    <submittedName>
        <fullName evidence="1">Uncharacterized protein</fullName>
    </submittedName>
</protein>
<reference evidence="1" key="1">
    <citation type="submission" date="2023-04" db="EMBL/GenBank/DDBJ databases">
        <title>Draft genome sequences of Lactobacillus delbrueckii subsp. bulgaricus ME-900 and ME-901 with improved acid tolerance.</title>
        <authorList>
            <person name="Ishida T."/>
            <person name="Yamamoto E."/>
            <person name="Koizumi A."/>
            <person name="Fujiwara S."/>
            <person name="Makino S."/>
            <person name="Kano H."/>
            <person name="Kimura K."/>
        </authorList>
    </citation>
    <scope>NUCLEOTIDE SEQUENCE</scope>
    <source>
        <strain evidence="1">ME-900</strain>
    </source>
</reference>
<comment type="caution">
    <text evidence="1">The sequence shown here is derived from an EMBL/GenBank/DDBJ whole genome shotgun (WGS) entry which is preliminary data.</text>
</comment>
<sequence length="57" mass="6361">MDVVADHFWQSQAVVVQKVLVSPQEVPLSVLPEDAQLDLVGDGIPEVFRLDLPATWY</sequence>
<dbReference type="EMBL" id="BSWK01000014">
    <property type="protein sequence ID" value="GMB86719.1"/>
    <property type="molecule type" value="Genomic_DNA"/>
</dbReference>
<gene>
    <name evidence="1" type="ORF">ME0900_10920</name>
</gene>
<dbReference type="Proteomes" id="UP001165243">
    <property type="component" value="Unassembled WGS sequence"/>
</dbReference>
<evidence type="ECO:0000313" key="1">
    <source>
        <dbReference type="EMBL" id="GMB86719.1"/>
    </source>
</evidence>
<proteinExistence type="predicted"/>
<dbReference type="RefSeq" id="WP_155106162.1">
    <property type="nucleotide sequence ID" value="NZ_BSWJ01000012.1"/>
</dbReference>
<organism evidence="1 2">
    <name type="scientific">Lactobacillus delbrueckii subsp. bulgaricus</name>
    <dbReference type="NCBI Taxonomy" id="1585"/>
    <lineage>
        <taxon>Bacteria</taxon>
        <taxon>Bacillati</taxon>
        <taxon>Bacillota</taxon>
        <taxon>Bacilli</taxon>
        <taxon>Lactobacillales</taxon>
        <taxon>Lactobacillaceae</taxon>
        <taxon>Lactobacillus</taxon>
    </lineage>
</organism>
<dbReference type="AlphaFoldDB" id="A0AAV5PEV2"/>